<feature type="binding site" evidence="3">
    <location>
        <position position="324"/>
    </location>
    <ligand>
        <name>CTP</name>
        <dbReference type="ChEBI" id="CHEBI:37563"/>
    </ligand>
</feature>
<dbReference type="InterPro" id="IPR005252">
    <property type="entry name" value="CoaBC"/>
</dbReference>
<feature type="binding site" evidence="3">
    <location>
        <position position="342"/>
    </location>
    <ligand>
        <name>CTP</name>
        <dbReference type="ChEBI" id="CHEBI:37563"/>
    </ligand>
</feature>
<dbReference type="GO" id="GO:0004633">
    <property type="term" value="F:phosphopantothenoylcysteine decarboxylase activity"/>
    <property type="evidence" value="ECO:0007669"/>
    <property type="project" value="UniProtKB-EC"/>
</dbReference>
<dbReference type="RefSeq" id="WP_114642948.1">
    <property type="nucleotide sequence ID" value="NZ_JAACIO010000021.1"/>
</dbReference>
<dbReference type="InterPro" id="IPR035929">
    <property type="entry name" value="CoaB-like_sf"/>
</dbReference>
<proteinExistence type="inferred from homology"/>
<dbReference type="Pfam" id="PF04127">
    <property type="entry name" value="DFP"/>
    <property type="match status" value="1"/>
</dbReference>
<keyword evidence="8" id="KW-1185">Reference proteome</keyword>
<dbReference type="Gene3D" id="3.40.50.1950">
    <property type="entry name" value="Flavin prenyltransferase-like"/>
    <property type="match status" value="1"/>
</dbReference>
<dbReference type="GO" id="GO:0004632">
    <property type="term" value="F:phosphopantothenate--cysteine ligase activity"/>
    <property type="evidence" value="ECO:0007669"/>
    <property type="project" value="UniProtKB-EC"/>
</dbReference>
<dbReference type="Gene3D" id="3.40.50.10300">
    <property type="entry name" value="CoaB-like"/>
    <property type="match status" value="1"/>
</dbReference>
<keyword evidence="1 3" id="KW-0210">Decarboxylase</keyword>
<dbReference type="NCBIfam" id="TIGR00521">
    <property type="entry name" value="coaBC_dfp"/>
    <property type="match status" value="1"/>
</dbReference>
<evidence type="ECO:0000313" key="8">
    <source>
        <dbReference type="Proteomes" id="UP000263486"/>
    </source>
</evidence>
<keyword evidence="3" id="KW-0479">Metal-binding</keyword>
<dbReference type="SUPFAM" id="SSF52507">
    <property type="entry name" value="Homo-oligomeric flavin-containing Cys decarboxylases, HFCD"/>
    <property type="match status" value="1"/>
</dbReference>
<feature type="region of interest" description="Phosphopantothenate--cysteine ligase" evidence="3">
    <location>
        <begin position="191"/>
        <end position="394"/>
    </location>
</feature>
<evidence type="ECO:0000256" key="4">
    <source>
        <dbReference type="RuleBase" id="RU364078"/>
    </source>
</evidence>
<dbReference type="InterPro" id="IPR007085">
    <property type="entry name" value="DNA/pantothenate-metab_flavo_C"/>
</dbReference>
<comment type="cofactor">
    <cofactor evidence="3">
        <name>Mg(2+)</name>
        <dbReference type="ChEBI" id="CHEBI:18420"/>
    </cofactor>
</comment>
<sequence>MNKNILLGITGGIAAYKSANICSLLKKNGYNVKVIMTKNATEIITPLTLETLSKNRVAIDMWAEKSNIDVEHISLADWADLVLIAPATYNIIGKAANGIADDMLSTVIAATCAPTYFALAMNVNMYNNPILKDNIKKLEKYGYTFIDADSGHLACDWVAKGRLKKETDIVDIVNNYFESWEREKFLEGKNILITAGPTEEAIDPIRYLSNRSTGKMGYALAAASAKLGANVTLVSGPTNLEAPSGVEFIPVRSANDMYEAVFTKFEKMDIAIGCAAVADYRMKEYSASKIKKNDGDLVFELTRNPDILMEMGRRKQKEQILIGFAAESDNLIENAMKKLEKKNLNLIVANSTNAFGNDSNEVFFIDKEKNILEIPQMKKDDLAFKILETLKINL</sequence>
<keyword evidence="3" id="KW-0511">Multifunctional enzyme</keyword>
<feature type="region of interest" description="Phosphopantothenoylcysteine decarboxylase" evidence="3">
    <location>
        <begin position="1"/>
        <end position="190"/>
    </location>
</feature>
<evidence type="ECO:0000256" key="2">
    <source>
        <dbReference type="ARBA" id="ARBA00023239"/>
    </source>
</evidence>
<comment type="pathway">
    <text evidence="3 4">Cofactor biosynthesis; coenzyme A biosynthesis; CoA from (R)-pantothenate: step 3/5.</text>
</comment>
<feature type="binding site" evidence="3">
    <location>
        <begin position="273"/>
        <end position="275"/>
    </location>
    <ligand>
        <name>CTP</name>
        <dbReference type="ChEBI" id="CHEBI:37563"/>
    </ligand>
</feature>
<keyword evidence="3 4" id="KW-0285">Flavoprotein</keyword>
<protein>
    <recommendedName>
        <fullName evidence="3">Coenzyme A biosynthesis bifunctional protein CoaBC</fullName>
    </recommendedName>
    <alternativeName>
        <fullName evidence="3">DNA/pantothenate metabolism flavoprotein</fullName>
    </alternativeName>
    <alternativeName>
        <fullName evidence="3">Phosphopantothenoylcysteine synthetase/decarboxylase</fullName>
        <shortName evidence="3">PPCS-PPCDC</shortName>
    </alternativeName>
    <domain>
        <recommendedName>
            <fullName evidence="3">Phosphopantothenoylcysteine decarboxylase</fullName>
            <shortName evidence="3">PPC decarboxylase</shortName>
            <shortName evidence="3">PPC-DC</shortName>
            <ecNumber evidence="3">4.1.1.36</ecNumber>
        </recommendedName>
        <alternativeName>
            <fullName evidence="3">CoaC</fullName>
        </alternativeName>
    </domain>
    <domain>
        <recommendedName>
            <fullName evidence="3">Phosphopantothenate--cysteine ligase</fullName>
            <ecNumber evidence="3">6.3.2.5</ecNumber>
        </recommendedName>
        <alternativeName>
            <fullName evidence="3">CoaB</fullName>
        </alternativeName>
        <alternativeName>
            <fullName evidence="3">Phosphopantothenoylcysteine synthetase</fullName>
            <shortName evidence="3">PPC synthetase</shortName>
            <shortName evidence="3">PPC-S</shortName>
        </alternativeName>
    </domain>
</protein>
<dbReference type="Proteomes" id="UP000263486">
    <property type="component" value="Unassembled WGS sequence"/>
</dbReference>
<dbReference type="InterPro" id="IPR036551">
    <property type="entry name" value="Flavin_trans-like"/>
</dbReference>
<comment type="function">
    <text evidence="4">Catalyzes two steps in the biosynthesis of coenzyme A. In the first step cysteine is conjugated to 4'-phosphopantothenate to form 4-phosphopantothenoylcysteine, in the latter compound is decarboxylated to form 4'-phosphopantotheine.</text>
</comment>
<keyword evidence="3" id="KW-0460">Magnesium</keyword>
<dbReference type="SUPFAM" id="SSF102645">
    <property type="entry name" value="CoaB-like"/>
    <property type="match status" value="1"/>
</dbReference>
<dbReference type="InterPro" id="IPR003382">
    <property type="entry name" value="Flavoprotein"/>
</dbReference>
<comment type="pathway">
    <text evidence="3 4">Cofactor biosynthesis; coenzyme A biosynthesis; CoA from (R)-pantothenate: step 2/5.</text>
</comment>
<feature type="binding site" evidence="3">
    <location>
        <position position="338"/>
    </location>
    <ligand>
        <name>CTP</name>
        <dbReference type="ChEBI" id="CHEBI:37563"/>
    </ligand>
</feature>
<gene>
    <name evidence="3 7" type="primary">coaBC</name>
    <name evidence="7" type="ORF">DYH56_11135</name>
</gene>
<dbReference type="PANTHER" id="PTHR14359:SF6">
    <property type="entry name" value="PHOSPHOPANTOTHENOYLCYSTEINE DECARBOXYLASE"/>
    <property type="match status" value="1"/>
</dbReference>
<comment type="similarity">
    <text evidence="3 4">In the C-terminal section; belongs to the PPC synthetase family.</text>
</comment>
<feature type="domain" description="DNA/pantothenate metabolism flavoprotein C-terminal" evidence="6">
    <location>
        <begin position="186"/>
        <end position="390"/>
    </location>
</feature>
<dbReference type="EC" id="4.1.1.36" evidence="3"/>
<evidence type="ECO:0000259" key="6">
    <source>
        <dbReference type="Pfam" id="PF04127"/>
    </source>
</evidence>
<feature type="active site" description="Proton donor" evidence="3">
    <location>
        <position position="155"/>
    </location>
</feature>
<evidence type="ECO:0000256" key="1">
    <source>
        <dbReference type="ARBA" id="ARBA00022793"/>
    </source>
</evidence>
<organism evidence="7 8">
    <name type="scientific">Psychrilyobacter piezotolerans</name>
    <dbReference type="NCBI Taxonomy" id="2293438"/>
    <lineage>
        <taxon>Bacteria</taxon>
        <taxon>Fusobacteriati</taxon>
        <taxon>Fusobacteriota</taxon>
        <taxon>Fusobacteriia</taxon>
        <taxon>Fusobacteriales</taxon>
        <taxon>Fusobacteriaceae</taxon>
        <taxon>Psychrilyobacter</taxon>
    </lineage>
</organism>
<evidence type="ECO:0000259" key="5">
    <source>
        <dbReference type="Pfam" id="PF02441"/>
    </source>
</evidence>
<comment type="similarity">
    <text evidence="3 4">In the N-terminal section; belongs to the HFCD (homo-oligomeric flavin containing Cys decarboxylase) superfamily.</text>
</comment>
<evidence type="ECO:0000313" key="7">
    <source>
        <dbReference type="EMBL" id="REI40406.1"/>
    </source>
</evidence>
<comment type="catalytic activity">
    <reaction evidence="3 4">
        <text>N-[(R)-4-phosphopantothenoyl]-L-cysteine + H(+) = (R)-4'-phosphopantetheine + CO2</text>
        <dbReference type="Rhea" id="RHEA:16793"/>
        <dbReference type="ChEBI" id="CHEBI:15378"/>
        <dbReference type="ChEBI" id="CHEBI:16526"/>
        <dbReference type="ChEBI" id="CHEBI:59458"/>
        <dbReference type="ChEBI" id="CHEBI:61723"/>
        <dbReference type="EC" id="4.1.1.36"/>
    </reaction>
</comment>
<evidence type="ECO:0000256" key="3">
    <source>
        <dbReference type="HAMAP-Rule" id="MF_02225"/>
    </source>
</evidence>
<feature type="domain" description="Flavoprotein" evidence="5">
    <location>
        <begin position="3"/>
        <end position="171"/>
    </location>
</feature>
<reference evidence="7 8" key="1">
    <citation type="submission" date="2018-08" db="EMBL/GenBank/DDBJ databases">
        <title>Draft genome sequence of Psychrilyobacter sp. strain SD5 isolated from Black Sea water.</title>
        <authorList>
            <person name="Yadav S."/>
            <person name="Villanueva L."/>
            <person name="Damste J.S.S."/>
        </authorList>
    </citation>
    <scope>NUCLEOTIDE SEQUENCE [LARGE SCALE GENOMIC DNA]</scope>
    <source>
        <strain evidence="7 8">SD5</strain>
    </source>
</reference>
<dbReference type="PANTHER" id="PTHR14359">
    <property type="entry name" value="HOMO-OLIGOMERIC FLAVIN CONTAINING CYS DECARBOXYLASE FAMILY"/>
    <property type="match status" value="1"/>
</dbReference>
<feature type="binding site" evidence="3">
    <location>
        <position position="279"/>
    </location>
    <ligand>
        <name>CTP</name>
        <dbReference type="ChEBI" id="CHEBI:37563"/>
    </ligand>
</feature>
<comment type="cofactor">
    <cofactor evidence="3">
        <name>FMN</name>
        <dbReference type="ChEBI" id="CHEBI:58210"/>
    </cofactor>
    <text evidence="3">Binds 1 FMN per subunit.</text>
</comment>
<dbReference type="EMBL" id="QUAJ01000020">
    <property type="protein sequence ID" value="REI40406.1"/>
    <property type="molecule type" value="Genomic_DNA"/>
</dbReference>
<dbReference type="HAMAP" id="MF_02225">
    <property type="entry name" value="CoaBC"/>
    <property type="match status" value="1"/>
</dbReference>
<feature type="binding site" evidence="3">
    <location>
        <position position="289"/>
    </location>
    <ligand>
        <name>CTP</name>
        <dbReference type="ChEBI" id="CHEBI:37563"/>
    </ligand>
</feature>
<comment type="function">
    <text evidence="3">Catalyzes two sequential steps in the biosynthesis of coenzyme A. In the first step cysteine is conjugated to 4'-phosphopantothenate to form 4-phosphopantothenoylcysteine. In the second step the latter compound is decarboxylated to form 4'-phosphopantotheine.</text>
</comment>
<dbReference type="Pfam" id="PF02441">
    <property type="entry name" value="Flavoprotein"/>
    <property type="match status" value="1"/>
</dbReference>
<keyword evidence="2 3" id="KW-0456">Lyase</keyword>
<comment type="caution">
    <text evidence="7">The sequence shown here is derived from an EMBL/GenBank/DDBJ whole genome shotgun (WGS) entry which is preliminary data.</text>
</comment>
<keyword evidence="3 4" id="KW-0288">FMN</keyword>
<feature type="binding site" evidence="3">
    <location>
        <begin position="305"/>
        <end position="308"/>
    </location>
    <ligand>
        <name>CTP</name>
        <dbReference type="ChEBI" id="CHEBI:37563"/>
    </ligand>
</feature>
<accession>A0ABX9KF52</accession>
<comment type="catalytic activity">
    <reaction evidence="3 4">
        <text>(R)-4'-phosphopantothenate + L-cysteine + CTP = N-[(R)-4-phosphopantothenoyl]-L-cysteine + CMP + diphosphate + H(+)</text>
        <dbReference type="Rhea" id="RHEA:19397"/>
        <dbReference type="ChEBI" id="CHEBI:10986"/>
        <dbReference type="ChEBI" id="CHEBI:15378"/>
        <dbReference type="ChEBI" id="CHEBI:33019"/>
        <dbReference type="ChEBI" id="CHEBI:35235"/>
        <dbReference type="ChEBI" id="CHEBI:37563"/>
        <dbReference type="ChEBI" id="CHEBI:59458"/>
        <dbReference type="ChEBI" id="CHEBI:60377"/>
        <dbReference type="EC" id="6.3.2.5"/>
    </reaction>
</comment>
<name>A0ABX9KF52_9FUSO</name>
<dbReference type="EC" id="6.3.2.5" evidence="3"/>
<keyword evidence="3 4" id="KW-0436">Ligase</keyword>